<feature type="compositionally biased region" description="Basic and acidic residues" evidence="19">
    <location>
        <begin position="670"/>
        <end position="681"/>
    </location>
</feature>
<name>A0AAF0JDM8_9BASI</name>
<evidence type="ECO:0000313" key="23">
    <source>
        <dbReference type="EMBL" id="WFD42823.1"/>
    </source>
</evidence>
<evidence type="ECO:0000256" key="10">
    <source>
        <dbReference type="ARBA" id="ARBA00022777"/>
    </source>
</evidence>
<feature type="signal peptide" evidence="20">
    <location>
        <begin position="1"/>
        <end position="19"/>
    </location>
</feature>
<keyword evidence="9" id="KW-0547">Nucleotide-binding</keyword>
<feature type="region of interest" description="Disordered" evidence="19">
    <location>
        <begin position="625"/>
        <end position="687"/>
    </location>
</feature>
<dbReference type="Gene3D" id="1.20.1440.180">
    <property type="entry name" value="KEN domain"/>
    <property type="match status" value="1"/>
</dbReference>
<dbReference type="Pfam" id="PF00069">
    <property type="entry name" value="Pkinase"/>
    <property type="match status" value="1"/>
</dbReference>
<dbReference type="InterPro" id="IPR008271">
    <property type="entry name" value="Ser/Thr_kinase_AS"/>
</dbReference>
<evidence type="ECO:0000313" key="24">
    <source>
        <dbReference type="Proteomes" id="UP001214628"/>
    </source>
</evidence>
<feature type="domain" description="KEN" evidence="22">
    <location>
        <begin position="980"/>
        <end position="1113"/>
    </location>
</feature>
<gene>
    <name evidence="23" type="primary">IRE1</name>
    <name evidence="23" type="ORF">MPSI1_001473</name>
</gene>
<dbReference type="GO" id="GO:0006397">
    <property type="term" value="P:mRNA processing"/>
    <property type="evidence" value="ECO:0007669"/>
    <property type="project" value="InterPro"/>
</dbReference>
<evidence type="ECO:0000256" key="3">
    <source>
        <dbReference type="ARBA" id="ARBA00012513"/>
    </source>
</evidence>
<comment type="subcellular location">
    <subcellularLocation>
        <location evidence="2">Membrane</location>
        <topology evidence="2">Single-pass membrane protein</topology>
    </subcellularLocation>
</comment>
<feature type="compositionally biased region" description="Basic residues" evidence="19">
    <location>
        <begin position="649"/>
        <end position="658"/>
    </location>
</feature>
<keyword evidence="8 20" id="KW-0732">Signal</keyword>
<dbReference type="EMBL" id="CP118375">
    <property type="protein sequence ID" value="WFD42823.1"/>
    <property type="molecule type" value="Genomic_DNA"/>
</dbReference>
<dbReference type="EC" id="2.7.11.1" evidence="3"/>
<evidence type="ECO:0000256" key="19">
    <source>
        <dbReference type="SAM" id="MobiDB-lite"/>
    </source>
</evidence>
<dbReference type="PANTHER" id="PTHR13954:SF6">
    <property type="entry name" value="NON-SPECIFIC SERINE_THREONINE PROTEIN KINASE"/>
    <property type="match status" value="1"/>
</dbReference>
<comment type="catalytic activity">
    <reaction evidence="17">
        <text>L-threonyl-[protein] + ATP = O-phospho-L-threonyl-[protein] + ADP + H(+)</text>
        <dbReference type="Rhea" id="RHEA:46608"/>
        <dbReference type="Rhea" id="RHEA-COMP:11060"/>
        <dbReference type="Rhea" id="RHEA-COMP:11605"/>
        <dbReference type="ChEBI" id="CHEBI:15378"/>
        <dbReference type="ChEBI" id="CHEBI:30013"/>
        <dbReference type="ChEBI" id="CHEBI:30616"/>
        <dbReference type="ChEBI" id="CHEBI:61977"/>
        <dbReference type="ChEBI" id="CHEBI:456216"/>
        <dbReference type="EC" id="2.7.11.1"/>
    </reaction>
    <physiologicalReaction direction="left-to-right" evidence="17">
        <dbReference type="Rhea" id="RHEA:46609"/>
    </physiologicalReaction>
</comment>
<feature type="domain" description="Protein kinase" evidence="21">
    <location>
        <begin position="702"/>
        <end position="977"/>
    </location>
</feature>
<dbReference type="GO" id="GO:0046872">
    <property type="term" value="F:metal ion binding"/>
    <property type="evidence" value="ECO:0007669"/>
    <property type="project" value="UniProtKB-KW"/>
</dbReference>
<keyword evidence="13" id="KW-0460">Magnesium</keyword>
<dbReference type="Proteomes" id="UP001214628">
    <property type="component" value="Chromosome 1"/>
</dbReference>
<keyword evidence="24" id="KW-1185">Reference proteome</keyword>
<dbReference type="InterPro" id="IPR010513">
    <property type="entry name" value="KEN_dom"/>
</dbReference>
<dbReference type="GO" id="GO:0036498">
    <property type="term" value="P:IRE1-mediated unfolded protein response"/>
    <property type="evidence" value="ECO:0007669"/>
    <property type="project" value="UniProtKB-ARBA"/>
</dbReference>
<dbReference type="CDD" id="cd10422">
    <property type="entry name" value="RNase_Ire1"/>
    <property type="match status" value="1"/>
</dbReference>
<dbReference type="GO" id="GO:0004674">
    <property type="term" value="F:protein serine/threonine kinase activity"/>
    <property type="evidence" value="ECO:0007669"/>
    <property type="project" value="UniProtKB-KW"/>
</dbReference>
<evidence type="ECO:0000256" key="1">
    <source>
        <dbReference type="ARBA" id="ARBA00001946"/>
    </source>
</evidence>
<evidence type="ECO:0000259" key="22">
    <source>
        <dbReference type="PROSITE" id="PS51392"/>
    </source>
</evidence>
<evidence type="ECO:0000259" key="21">
    <source>
        <dbReference type="PROSITE" id="PS50011"/>
    </source>
</evidence>
<dbReference type="PROSITE" id="PS51392">
    <property type="entry name" value="KEN"/>
    <property type="match status" value="1"/>
</dbReference>
<keyword evidence="11" id="KW-0378">Hydrolase</keyword>
<keyword evidence="16" id="KW-0325">Glycoprotein</keyword>
<dbReference type="PROSITE" id="PS00108">
    <property type="entry name" value="PROTEIN_KINASE_ST"/>
    <property type="match status" value="1"/>
</dbReference>
<keyword evidence="4 23" id="KW-0723">Serine/threonine-protein kinase</keyword>
<comment type="catalytic activity">
    <reaction evidence="18">
        <text>L-seryl-[protein] + ATP = O-phospho-L-seryl-[protein] + ADP + H(+)</text>
        <dbReference type="Rhea" id="RHEA:17989"/>
        <dbReference type="Rhea" id="RHEA-COMP:9863"/>
        <dbReference type="Rhea" id="RHEA-COMP:11604"/>
        <dbReference type="ChEBI" id="CHEBI:15378"/>
        <dbReference type="ChEBI" id="CHEBI:29999"/>
        <dbReference type="ChEBI" id="CHEBI:30616"/>
        <dbReference type="ChEBI" id="CHEBI:83421"/>
        <dbReference type="ChEBI" id="CHEBI:456216"/>
        <dbReference type="EC" id="2.7.11.1"/>
    </reaction>
    <physiologicalReaction direction="left-to-right" evidence="18">
        <dbReference type="Rhea" id="RHEA:17990"/>
    </physiologicalReaction>
</comment>
<keyword evidence="7" id="KW-0479">Metal-binding</keyword>
<dbReference type="GO" id="GO:0016787">
    <property type="term" value="F:hydrolase activity"/>
    <property type="evidence" value="ECO:0007669"/>
    <property type="project" value="UniProtKB-KW"/>
</dbReference>
<dbReference type="InterPro" id="IPR011009">
    <property type="entry name" value="Kinase-like_dom_sf"/>
</dbReference>
<keyword evidence="14" id="KW-1133">Transmembrane helix</keyword>
<evidence type="ECO:0000256" key="20">
    <source>
        <dbReference type="SAM" id="SignalP"/>
    </source>
</evidence>
<dbReference type="AlphaFoldDB" id="A0AAF0JDM8"/>
<evidence type="ECO:0000256" key="9">
    <source>
        <dbReference type="ARBA" id="ARBA00022741"/>
    </source>
</evidence>
<dbReference type="GO" id="GO:0005524">
    <property type="term" value="F:ATP binding"/>
    <property type="evidence" value="ECO:0007669"/>
    <property type="project" value="UniProtKB-KW"/>
</dbReference>
<evidence type="ECO:0000256" key="14">
    <source>
        <dbReference type="ARBA" id="ARBA00022989"/>
    </source>
</evidence>
<feature type="chain" id="PRO_5042019902" description="non-specific serine/threonine protein kinase" evidence="20">
    <location>
        <begin position="20"/>
        <end position="1118"/>
    </location>
</feature>
<dbReference type="InterPro" id="IPR000719">
    <property type="entry name" value="Prot_kinase_dom"/>
</dbReference>
<evidence type="ECO:0000256" key="15">
    <source>
        <dbReference type="ARBA" id="ARBA00023136"/>
    </source>
</evidence>
<evidence type="ECO:0000256" key="7">
    <source>
        <dbReference type="ARBA" id="ARBA00022723"/>
    </source>
</evidence>
<organism evidence="23 24">
    <name type="scientific">Malassezia psittaci</name>
    <dbReference type="NCBI Taxonomy" id="1821823"/>
    <lineage>
        <taxon>Eukaryota</taxon>
        <taxon>Fungi</taxon>
        <taxon>Dikarya</taxon>
        <taxon>Basidiomycota</taxon>
        <taxon>Ustilaginomycotina</taxon>
        <taxon>Malasseziomycetes</taxon>
        <taxon>Malasseziales</taxon>
        <taxon>Malasseziaceae</taxon>
        <taxon>Malassezia</taxon>
    </lineage>
</organism>
<dbReference type="SMART" id="SM00580">
    <property type="entry name" value="PUG"/>
    <property type="match status" value="1"/>
</dbReference>
<dbReference type="GO" id="GO:0070059">
    <property type="term" value="P:intrinsic apoptotic signaling pathway in response to endoplasmic reticulum stress"/>
    <property type="evidence" value="ECO:0007669"/>
    <property type="project" value="TreeGrafter"/>
</dbReference>
<dbReference type="Gene3D" id="1.10.510.10">
    <property type="entry name" value="Transferase(Phosphotransferase) domain 1"/>
    <property type="match status" value="1"/>
</dbReference>
<dbReference type="FunFam" id="3.30.200.20:FF:000077">
    <property type="entry name" value="Putative Serine/threonine-protein kinase/endoribonuclease IRE1"/>
    <property type="match status" value="1"/>
</dbReference>
<dbReference type="SUPFAM" id="SSF56112">
    <property type="entry name" value="Protein kinase-like (PK-like)"/>
    <property type="match status" value="1"/>
</dbReference>
<proteinExistence type="predicted"/>
<dbReference type="PANTHER" id="PTHR13954">
    <property type="entry name" value="IRE1-RELATED"/>
    <property type="match status" value="1"/>
</dbReference>
<dbReference type="Pfam" id="PF06479">
    <property type="entry name" value="Ribonuc_2-5A"/>
    <property type="match status" value="1"/>
</dbReference>
<dbReference type="SMART" id="SM00220">
    <property type="entry name" value="S_TKc"/>
    <property type="match status" value="1"/>
</dbReference>
<keyword evidence="6" id="KW-0812">Transmembrane</keyword>
<evidence type="ECO:0000256" key="2">
    <source>
        <dbReference type="ARBA" id="ARBA00004167"/>
    </source>
</evidence>
<dbReference type="GO" id="GO:0051082">
    <property type="term" value="F:unfolded protein binding"/>
    <property type="evidence" value="ECO:0007669"/>
    <property type="project" value="TreeGrafter"/>
</dbReference>
<evidence type="ECO:0000256" key="5">
    <source>
        <dbReference type="ARBA" id="ARBA00022679"/>
    </source>
</evidence>
<dbReference type="GO" id="GO:1990604">
    <property type="term" value="C:IRE1-TRAF2-ASK1 complex"/>
    <property type="evidence" value="ECO:0007669"/>
    <property type="project" value="TreeGrafter"/>
</dbReference>
<evidence type="ECO:0000256" key="4">
    <source>
        <dbReference type="ARBA" id="ARBA00022527"/>
    </source>
</evidence>
<feature type="region of interest" description="Disordered" evidence="19">
    <location>
        <begin position="531"/>
        <end position="594"/>
    </location>
</feature>
<accession>A0AAF0JDM8</accession>
<evidence type="ECO:0000256" key="18">
    <source>
        <dbReference type="ARBA" id="ARBA00048977"/>
    </source>
</evidence>
<evidence type="ECO:0000256" key="16">
    <source>
        <dbReference type="ARBA" id="ARBA00023180"/>
    </source>
</evidence>
<feature type="compositionally biased region" description="Polar residues" evidence="19">
    <location>
        <begin position="539"/>
        <end position="549"/>
    </location>
</feature>
<keyword evidence="15" id="KW-0472">Membrane</keyword>
<dbReference type="FunFam" id="1.10.510.10:FF:000572">
    <property type="entry name" value="Serine/threonine-protein kinase/endoribonuclease IRE1"/>
    <property type="match status" value="1"/>
</dbReference>
<dbReference type="InterPro" id="IPR045133">
    <property type="entry name" value="IRE1/2-like"/>
</dbReference>
<dbReference type="GO" id="GO:0004521">
    <property type="term" value="F:RNA endonuclease activity"/>
    <property type="evidence" value="ECO:0007669"/>
    <property type="project" value="InterPro"/>
</dbReference>
<protein>
    <recommendedName>
        <fullName evidence="3">non-specific serine/threonine protein kinase</fullName>
        <ecNumber evidence="3">2.7.11.1</ecNumber>
    </recommendedName>
</protein>
<evidence type="ECO:0000256" key="13">
    <source>
        <dbReference type="ARBA" id="ARBA00022842"/>
    </source>
</evidence>
<keyword evidence="5 23" id="KW-0808">Transferase</keyword>
<evidence type="ECO:0000256" key="12">
    <source>
        <dbReference type="ARBA" id="ARBA00022840"/>
    </source>
</evidence>
<dbReference type="Gene3D" id="3.30.200.20">
    <property type="entry name" value="Phosphorylase Kinase, domain 1"/>
    <property type="match status" value="1"/>
</dbReference>
<sequence length="1118" mass="124551">MRRWWACLVAILVILCTTAIEMHAQGMNGLVRRPGMQLPRIPYTSLPLGPEDLPDLELSNVILATAIDGSLLGIDRVSGVMLWNLSTSPSEVVSGLLQPLVRSQYGIHHQSLEQLASEAIRNGDSETIRALEKGGIYVVEPSSGGDLYVLRLRTEQNEVRPQLEKMPFSLPDLIALSPFSLSSDDTRVFVAEKTTRLVELNVFTGSIGTVFDANDAYLHDQPHKHRKFGGARPDDQSEYEAIESPWLYVGRTDYTLTVHVRHSPDASQTLHYSVYAPNNADQDMAQLWAQHADRIDHRGILVSPENETLVCFNMSQIASSKRNHANLSMPPILWSRSVNTSVVNLFDVVFVPPPPSVPAKDSPLLRPIIVPHTPKQLAQIVEQRTGAFAKSVPSAYLGMSSGGSLYALGQAHYPLVDMAAPAKATMDGSSSRATNLQPWLGTYLVPNQPPTHSIPLLDAPSQESRPLLTAPTVESNGLPWSISSPMLFALRSLGLALVIFVVIRGYRMIREDRSPVILNTDTLRFDAESKAMRADQTEPVGQSSGTASKQDLIKKNTKDSIGIPAPPTSEMDHKSIPSPIPVSSDIGSNTDSSVTMPLKDAMLETSGKGSPDDQENSYDSQVPLLSTDREESDEDETQPAPSNEEESKQRRRRRRGKRAGAAVLAKQAITKREETPNHDRASPQPPLVQTLTGTEIAPSSLQISEEVLGYGSSGTVVFRGTFQGRAVAVKRLLRDFVLMASKEVSLLQSADNHPNVIRYFCQELTPNFLYIALEQCPANLSDLIERPVENAHLTAYFDPQQAFQQITAGLQHLHSLSIVHRDIKPQNILVTLQAHNKLRMLLSDFGLSKRMDGLAQSSFSQTVNQPGGTVGWRAPEVLQGCRSLDPNAENEESSRLTRAVDIFSLGCVAFYMLTAGRHPFGTQYEREMHILQNQPDLSPLETNQEDAVEAQALISSMISPLASQRPSAERVACHPFFWSAQRKLSFLQEVSDRLETMDRDPPPLAIELLERNAAEVISVDWRRRFDRAFLEDLGRFRKYDKSSVQDLLRVIRNKKHHFQDMQPQLKKQLSPMPDGFLAYFQRRFPLLFWHVYQTFDSLPMLRTEPIFAPYYQPEESRM</sequence>
<reference evidence="23" key="1">
    <citation type="submission" date="2023-02" db="EMBL/GenBank/DDBJ databases">
        <title>Mating type loci evolution in Malassezia.</title>
        <authorList>
            <person name="Coelho M.A."/>
        </authorList>
    </citation>
    <scope>NUCLEOTIDE SEQUENCE</scope>
    <source>
        <strain evidence="23">CBS 14136</strain>
    </source>
</reference>
<keyword evidence="12" id="KW-0067">ATP-binding</keyword>
<evidence type="ECO:0000256" key="8">
    <source>
        <dbReference type="ARBA" id="ARBA00022729"/>
    </source>
</evidence>
<dbReference type="InterPro" id="IPR038357">
    <property type="entry name" value="KEN_sf"/>
</dbReference>
<dbReference type="PROSITE" id="PS50011">
    <property type="entry name" value="PROTEIN_KINASE_DOM"/>
    <property type="match status" value="1"/>
</dbReference>
<comment type="cofactor">
    <cofactor evidence="1">
        <name>Mg(2+)</name>
        <dbReference type="ChEBI" id="CHEBI:18420"/>
    </cofactor>
</comment>
<evidence type="ECO:0000256" key="6">
    <source>
        <dbReference type="ARBA" id="ARBA00022692"/>
    </source>
</evidence>
<evidence type="ECO:0000256" key="11">
    <source>
        <dbReference type="ARBA" id="ARBA00022801"/>
    </source>
</evidence>
<evidence type="ECO:0000256" key="17">
    <source>
        <dbReference type="ARBA" id="ARBA00048659"/>
    </source>
</evidence>
<keyword evidence="10 23" id="KW-0418">Kinase</keyword>